<dbReference type="Gene3D" id="2.40.70.10">
    <property type="entry name" value="Acid Proteases"/>
    <property type="match status" value="1"/>
</dbReference>
<comment type="caution">
    <text evidence="1">The sequence shown here is derived from an EMBL/GenBank/DDBJ whole genome shotgun (WGS) entry which is preliminary data.</text>
</comment>
<protein>
    <recommendedName>
        <fullName evidence="3">Peptidase A2 domain-containing protein</fullName>
    </recommendedName>
</protein>
<name>A0A2M7UZX2_9BACT</name>
<organism evidence="1 2">
    <name type="scientific">Candidatus Nealsonbacteria bacterium CG_4_10_14_0_2_um_filter_37_10</name>
    <dbReference type="NCBI Taxonomy" id="1974679"/>
    <lineage>
        <taxon>Bacteria</taxon>
        <taxon>Candidatus Nealsoniibacteriota</taxon>
    </lineage>
</organism>
<proteinExistence type="predicted"/>
<dbReference type="Proteomes" id="UP000231538">
    <property type="component" value="Unassembled WGS sequence"/>
</dbReference>
<evidence type="ECO:0000313" key="1">
    <source>
        <dbReference type="EMBL" id="PIZ89507.1"/>
    </source>
</evidence>
<dbReference type="InterPro" id="IPR021109">
    <property type="entry name" value="Peptidase_aspartic_dom_sf"/>
</dbReference>
<evidence type="ECO:0000313" key="2">
    <source>
        <dbReference type="Proteomes" id="UP000231538"/>
    </source>
</evidence>
<reference evidence="2" key="1">
    <citation type="submission" date="2017-09" db="EMBL/GenBank/DDBJ databases">
        <title>Depth-based differentiation of microbial function through sediment-hosted aquifers and enrichment of novel symbionts in the deep terrestrial subsurface.</title>
        <authorList>
            <person name="Probst A.J."/>
            <person name="Ladd B."/>
            <person name="Jarett J.K."/>
            <person name="Geller-Mcgrath D.E."/>
            <person name="Sieber C.M.K."/>
            <person name="Emerson J.B."/>
            <person name="Anantharaman K."/>
            <person name="Thomas B.C."/>
            <person name="Malmstrom R."/>
            <person name="Stieglmeier M."/>
            <person name="Klingl A."/>
            <person name="Woyke T."/>
            <person name="Ryan C.M."/>
            <person name="Banfield J.F."/>
        </authorList>
    </citation>
    <scope>NUCLEOTIDE SEQUENCE [LARGE SCALE GENOMIC DNA]</scope>
</reference>
<dbReference type="EMBL" id="PFPC01000036">
    <property type="protein sequence ID" value="PIZ89507.1"/>
    <property type="molecule type" value="Genomic_DNA"/>
</dbReference>
<gene>
    <name evidence="1" type="ORF">COX89_01190</name>
</gene>
<evidence type="ECO:0008006" key="3">
    <source>
        <dbReference type="Google" id="ProtNLM"/>
    </source>
</evidence>
<dbReference type="AlphaFoldDB" id="A0A2M7UZX2"/>
<sequence>MIGYFDPKDGRPRVMLKIRGTQKEKQTSALFDTGHSGTLSLPFLDLLEIGAELKGISGVKYADGRTGIEYLFSIKVELNGIVKEIKAALIPNPYIKEAIAGVELFSPFVVLLDFKNKQIALKKEEELRQG</sequence>
<accession>A0A2M7UZX2</accession>